<dbReference type="InterPro" id="IPR005625">
    <property type="entry name" value="PepSY-ass_TM"/>
</dbReference>
<reference evidence="2" key="1">
    <citation type="submission" date="2020-09" db="EMBL/GenBank/DDBJ databases">
        <authorList>
            <person name="Yoon J.-W."/>
        </authorList>
    </citation>
    <scope>NUCLEOTIDE SEQUENCE</scope>
    <source>
        <strain evidence="2">KMU-158</strain>
    </source>
</reference>
<comment type="caution">
    <text evidence="2">The sequence shown here is derived from an EMBL/GenBank/DDBJ whole genome shotgun (WGS) entry which is preliminary data.</text>
</comment>
<accession>A0A927C297</accession>
<name>A0A927C297_9GAMM</name>
<feature type="transmembrane region" description="Helical" evidence="1">
    <location>
        <begin position="155"/>
        <end position="183"/>
    </location>
</feature>
<keyword evidence="1" id="KW-0472">Membrane</keyword>
<evidence type="ECO:0000256" key="1">
    <source>
        <dbReference type="SAM" id="Phobius"/>
    </source>
</evidence>
<keyword evidence="1" id="KW-1133">Transmembrane helix</keyword>
<dbReference type="EMBL" id="JACXLD010000002">
    <property type="protein sequence ID" value="MBD2858326.1"/>
    <property type="molecule type" value="Genomic_DNA"/>
</dbReference>
<dbReference type="Proteomes" id="UP000610558">
    <property type="component" value="Unassembled WGS sequence"/>
</dbReference>
<keyword evidence="1" id="KW-0812">Transmembrane</keyword>
<proteinExistence type="predicted"/>
<dbReference type="PANTHER" id="PTHR34219:SF1">
    <property type="entry name" value="PEPSY DOMAIN-CONTAINING PROTEIN"/>
    <property type="match status" value="1"/>
</dbReference>
<protein>
    <submittedName>
        <fullName evidence="2">PepSY domain-containing protein</fullName>
    </submittedName>
</protein>
<feature type="transmembrane region" description="Helical" evidence="1">
    <location>
        <begin position="421"/>
        <end position="445"/>
    </location>
</feature>
<feature type="transmembrane region" description="Helical" evidence="1">
    <location>
        <begin position="369"/>
        <end position="389"/>
    </location>
</feature>
<sequence>MTPAQNKPSSTTSSTTSSKANSAAAALYRRIWRWHFYAGFFCLPFVLTLSVSGLIYLFKPQIDQWVERPFQHLEITENRHTPQAQIDAAIASLPGSKLVSYQLPDHEAQAVVINLIVQGEQWRVYLNPYNLAVLKSLPFESQFIRQVRTFHGELLAGNIGSVLVELAGCWAIILLVTGLYLWWPRNRRGLAGILYPRWRAGGRIFWRDIHAVTGIWIAAVTLFFLISALPWTLVWGTAFKEVRQWHKPSLTQDWSSGRSAERQLAQASGEHIHHGSAPMPSPVLHQAILNQAQRLNFTSPVEISANAEGNWKISSQTQNRPKRADAVVDAQNATLLSIRQFEQKPLLDRIIGIGVAAHEGQLFGWLNQLIGVLTALGLILISISGFIMWRTRKPDGRLGAPAAFQGSEGEEFTVAVFPKPLLVTLIFLALFLPLVGISVIVLLIFERAVVTQFPGFQRWLGITN</sequence>
<keyword evidence="3" id="KW-1185">Reference proteome</keyword>
<feature type="transmembrane region" description="Helical" evidence="1">
    <location>
        <begin position="36"/>
        <end position="58"/>
    </location>
</feature>
<feature type="transmembrane region" description="Helical" evidence="1">
    <location>
        <begin position="215"/>
        <end position="239"/>
    </location>
</feature>
<organism evidence="2 3">
    <name type="scientific">Spongiibacter pelagi</name>
    <dbReference type="NCBI Taxonomy" id="2760804"/>
    <lineage>
        <taxon>Bacteria</taxon>
        <taxon>Pseudomonadati</taxon>
        <taxon>Pseudomonadota</taxon>
        <taxon>Gammaproteobacteria</taxon>
        <taxon>Cellvibrionales</taxon>
        <taxon>Spongiibacteraceae</taxon>
        <taxon>Spongiibacter</taxon>
    </lineage>
</organism>
<dbReference type="Pfam" id="PF03929">
    <property type="entry name" value="PepSY_TM"/>
    <property type="match status" value="1"/>
</dbReference>
<dbReference type="PANTHER" id="PTHR34219">
    <property type="entry name" value="IRON-REGULATED INNER MEMBRANE PROTEIN-RELATED"/>
    <property type="match status" value="1"/>
</dbReference>
<evidence type="ECO:0000313" key="2">
    <source>
        <dbReference type="EMBL" id="MBD2858326.1"/>
    </source>
</evidence>
<evidence type="ECO:0000313" key="3">
    <source>
        <dbReference type="Proteomes" id="UP000610558"/>
    </source>
</evidence>
<dbReference type="AlphaFoldDB" id="A0A927C297"/>
<gene>
    <name evidence="2" type="ORF">IB286_04830</name>
</gene>